<dbReference type="RefSeq" id="WP_253765577.1">
    <property type="nucleotide sequence ID" value="NZ_JAMTCK010000001.1"/>
</dbReference>
<name>A0AAE3G7K2_9PSEU</name>
<evidence type="ECO:0000313" key="3">
    <source>
        <dbReference type="Proteomes" id="UP001206128"/>
    </source>
</evidence>
<dbReference type="InterPro" id="IPR023213">
    <property type="entry name" value="CAT-like_dom_sf"/>
</dbReference>
<dbReference type="Gene3D" id="3.30.559.30">
    <property type="entry name" value="Nonribosomal peptide synthetase, condensation domain"/>
    <property type="match status" value="1"/>
</dbReference>
<keyword evidence="3" id="KW-1185">Reference proteome</keyword>
<dbReference type="AlphaFoldDB" id="A0AAE3G7K2"/>
<sequence>MTTEMSLFQRVALQAEKIRSGYLTNPRATMNIVVEVAGPLDLAALDAALGDLVTRNETLRTRPLTDQDAVELVATGDIACTPVPATGHAEDDLARMAAVVGNATIDVHSPPLVRCFRLSSTPHRHLVGLVFHHFAVDPTSLRHAVAELAVLYTARLTGAAVAPPALRYTEYARWQAARLAARSETDHAAWQHALNGVSPTRYRRAIPFEQGRPVDGRVLRAELLSAPEVDAVLSWSRRHRSTVFTTMFAAYALALRSSADSDELILATTFEQRDHPGARHLIGPFVYPTLLPLRTRAGEPWHDWLTRVRSAVIDVYQRAQFPLLDLFAKAPQLVPGALGAEPTWFRMFEYLPSHDIARYRFGEATGQVVHSAGSQESQNLFGVFLRVRRTPQGCLVGRIAYDANDVTDAEVRELLAEFRGHLTRLVDPPVPS</sequence>
<proteinExistence type="predicted"/>
<evidence type="ECO:0000313" key="2">
    <source>
        <dbReference type="EMBL" id="MCP2163171.1"/>
    </source>
</evidence>
<reference evidence="2" key="1">
    <citation type="submission" date="2022-06" db="EMBL/GenBank/DDBJ databases">
        <title>Genomic Encyclopedia of Archaeal and Bacterial Type Strains, Phase II (KMG-II): from individual species to whole genera.</title>
        <authorList>
            <person name="Goeker M."/>
        </authorList>
    </citation>
    <scope>NUCLEOTIDE SEQUENCE</scope>
    <source>
        <strain evidence="2">DSM 43935</strain>
    </source>
</reference>
<accession>A0AAE3G7K2</accession>
<organism evidence="2 3">
    <name type="scientific">Goodfellowiella coeruleoviolacea</name>
    <dbReference type="NCBI Taxonomy" id="334858"/>
    <lineage>
        <taxon>Bacteria</taxon>
        <taxon>Bacillati</taxon>
        <taxon>Actinomycetota</taxon>
        <taxon>Actinomycetes</taxon>
        <taxon>Pseudonocardiales</taxon>
        <taxon>Pseudonocardiaceae</taxon>
        <taxon>Goodfellowiella</taxon>
    </lineage>
</organism>
<dbReference type="GO" id="GO:0031177">
    <property type="term" value="F:phosphopantetheine binding"/>
    <property type="evidence" value="ECO:0007669"/>
    <property type="project" value="TreeGrafter"/>
</dbReference>
<dbReference type="GO" id="GO:0043041">
    <property type="term" value="P:amino acid activation for nonribosomal peptide biosynthetic process"/>
    <property type="evidence" value="ECO:0007669"/>
    <property type="project" value="TreeGrafter"/>
</dbReference>
<dbReference type="GO" id="GO:0008610">
    <property type="term" value="P:lipid biosynthetic process"/>
    <property type="evidence" value="ECO:0007669"/>
    <property type="project" value="UniProtKB-ARBA"/>
</dbReference>
<dbReference type="PANTHER" id="PTHR45527">
    <property type="entry name" value="NONRIBOSOMAL PEPTIDE SYNTHETASE"/>
    <property type="match status" value="1"/>
</dbReference>
<dbReference type="Gene3D" id="3.30.559.10">
    <property type="entry name" value="Chloramphenicol acetyltransferase-like domain"/>
    <property type="match status" value="1"/>
</dbReference>
<gene>
    <name evidence="2" type="ORF">LX83_000011</name>
</gene>
<dbReference type="SUPFAM" id="SSF52777">
    <property type="entry name" value="CoA-dependent acyltransferases"/>
    <property type="match status" value="2"/>
</dbReference>
<evidence type="ECO:0000259" key="1">
    <source>
        <dbReference type="Pfam" id="PF00668"/>
    </source>
</evidence>
<dbReference type="PANTHER" id="PTHR45527:SF1">
    <property type="entry name" value="FATTY ACID SYNTHASE"/>
    <property type="match status" value="1"/>
</dbReference>
<dbReference type="EMBL" id="JAMTCK010000001">
    <property type="protein sequence ID" value="MCP2163171.1"/>
    <property type="molecule type" value="Genomic_DNA"/>
</dbReference>
<dbReference type="Proteomes" id="UP001206128">
    <property type="component" value="Unassembled WGS sequence"/>
</dbReference>
<dbReference type="Pfam" id="PF00668">
    <property type="entry name" value="Condensation"/>
    <property type="match status" value="1"/>
</dbReference>
<dbReference type="InterPro" id="IPR001242">
    <property type="entry name" value="Condensation_dom"/>
</dbReference>
<dbReference type="GO" id="GO:0009366">
    <property type="term" value="C:enterobactin synthetase complex"/>
    <property type="evidence" value="ECO:0007669"/>
    <property type="project" value="TreeGrafter"/>
</dbReference>
<protein>
    <submittedName>
        <fullName evidence="2">Condensation domain-containing protein</fullName>
    </submittedName>
</protein>
<feature type="domain" description="Condensation" evidence="1">
    <location>
        <begin position="30"/>
        <end position="427"/>
    </location>
</feature>
<dbReference type="GO" id="GO:0009239">
    <property type="term" value="P:enterobactin biosynthetic process"/>
    <property type="evidence" value="ECO:0007669"/>
    <property type="project" value="TreeGrafter"/>
</dbReference>
<dbReference type="GO" id="GO:0047527">
    <property type="term" value="F:2,3-dihydroxybenzoate-serine ligase activity"/>
    <property type="evidence" value="ECO:0007669"/>
    <property type="project" value="TreeGrafter"/>
</dbReference>
<comment type="caution">
    <text evidence="2">The sequence shown here is derived from an EMBL/GenBank/DDBJ whole genome shotgun (WGS) entry which is preliminary data.</text>
</comment>
<dbReference type="GO" id="GO:0005829">
    <property type="term" value="C:cytosol"/>
    <property type="evidence" value="ECO:0007669"/>
    <property type="project" value="TreeGrafter"/>
</dbReference>